<name>K4IDA4_9CAUD</name>
<dbReference type="EMBL" id="JX486088">
    <property type="protein sequence ID" value="AFU63164.1"/>
    <property type="molecule type" value="Genomic_DNA"/>
</dbReference>
<evidence type="ECO:0000313" key="1">
    <source>
        <dbReference type="EMBL" id="AFU63164.1"/>
    </source>
</evidence>
<gene>
    <name evidence="1" type="ORF">8014-B2_0097</name>
</gene>
<sequence>MSEQPSRMWEKYSVRIFSVSDEDYAIQRFYFDKIKEAGFNINNRLDANGEKGTYIDNFDFKDMPKLAKALDEDLIFSCYNSDFEITIYDLPIE</sequence>
<evidence type="ECO:0000313" key="2">
    <source>
        <dbReference type="Proteomes" id="UP000008061"/>
    </source>
</evidence>
<reference evidence="1" key="1">
    <citation type="journal article" date="2012" name="Appl. Environ. Microbiol.">
        <title>Characterization of Two Virulent Phages of Lactobacillus plantarum.</title>
        <authorList>
            <person name="Briggiler Marco M."/>
            <person name="Garneau J.E."/>
            <person name="Tremblay D."/>
            <person name="Quiberoni A."/>
            <person name="Moineau S."/>
        </authorList>
    </citation>
    <scope>NUCLEOTIDE SEQUENCE [LARGE SCALE GENOMIC DNA]</scope>
</reference>
<accession>K4IDA4</accession>
<protein>
    <submittedName>
        <fullName evidence="1">Uncharacterized protein</fullName>
    </submittedName>
</protein>
<proteinExistence type="predicted"/>
<keyword evidence="2" id="KW-1185">Reference proteome</keyword>
<organism evidence="1 2">
    <name type="scientific">Lactobacillus phage ATCC 8014-B2</name>
    <dbReference type="NCBI Taxonomy" id="1225795"/>
    <lineage>
        <taxon>Viruses</taxon>
        <taxon>Duplodnaviria</taxon>
        <taxon>Heunggongvirae</taxon>
        <taxon>Uroviricota</taxon>
        <taxon>Caudoviricetes</taxon>
        <taxon>Tybeckvirinae</taxon>
        <taxon>Douglaswolinvirus</taxon>
        <taxon>Douglaswolinvirus B2</taxon>
    </lineage>
</organism>
<dbReference type="Proteomes" id="UP000008061">
    <property type="component" value="Segment"/>
</dbReference>